<dbReference type="NCBIfam" id="NF033748">
    <property type="entry name" value="class_F_sortase"/>
    <property type="match status" value="1"/>
</dbReference>
<evidence type="ECO:0000256" key="1">
    <source>
        <dbReference type="ARBA" id="ARBA00022801"/>
    </source>
</evidence>
<gene>
    <name evidence="2" type="ORF">SAMN05660359_03043</name>
</gene>
<dbReference type="InterPro" id="IPR042001">
    <property type="entry name" value="Sortase_F"/>
</dbReference>
<evidence type="ECO:0000313" key="3">
    <source>
        <dbReference type="Proteomes" id="UP000183642"/>
    </source>
</evidence>
<organism evidence="2 3">
    <name type="scientific">Geodermatophilus obscurus</name>
    <dbReference type="NCBI Taxonomy" id="1861"/>
    <lineage>
        <taxon>Bacteria</taxon>
        <taxon>Bacillati</taxon>
        <taxon>Actinomycetota</taxon>
        <taxon>Actinomycetes</taxon>
        <taxon>Geodermatophilales</taxon>
        <taxon>Geodermatophilaceae</taxon>
        <taxon>Geodermatophilus</taxon>
    </lineage>
</organism>
<dbReference type="EMBL" id="FOWE01000007">
    <property type="protein sequence ID" value="SFO38316.1"/>
    <property type="molecule type" value="Genomic_DNA"/>
</dbReference>
<sequence length="216" mass="21990">MTVPARRRAGAPRPRHRAPRRQGAVLLRLVLALLAAGTGTVVLLVPGSAPPADAAPASGPVVLAARPPAAGVVPLRVRVPAIGVDSGLVDLGLDAAGALEAPAGPALAGWYAQGPAPGDVGPAVLAGHVDSRVGPAVFFRLQELSAGDEVLVDRSDGTTARFTVDRVERHPKDAFPTDAVYGPTADAQLRLVTCGGDFDRAARSYADNVVVFARAA</sequence>
<proteinExistence type="predicted"/>
<dbReference type="InterPro" id="IPR005754">
    <property type="entry name" value="Sortase"/>
</dbReference>
<protein>
    <submittedName>
        <fullName evidence="2">Sortase family protein</fullName>
    </submittedName>
</protein>
<accession>A0A1I5GR31</accession>
<dbReference type="Pfam" id="PF04203">
    <property type="entry name" value="Sortase"/>
    <property type="match status" value="1"/>
</dbReference>
<keyword evidence="1" id="KW-0378">Hydrolase</keyword>
<dbReference type="AlphaFoldDB" id="A0A1I5GR31"/>
<dbReference type="Gene3D" id="2.40.260.10">
    <property type="entry name" value="Sortase"/>
    <property type="match status" value="1"/>
</dbReference>
<dbReference type="SUPFAM" id="SSF63817">
    <property type="entry name" value="Sortase"/>
    <property type="match status" value="1"/>
</dbReference>
<keyword evidence="3" id="KW-1185">Reference proteome</keyword>
<dbReference type="GO" id="GO:0016787">
    <property type="term" value="F:hydrolase activity"/>
    <property type="evidence" value="ECO:0007669"/>
    <property type="project" value="UniProtKB-KW"/>
</dbReference>
<dbReference type="Proteomes" id="UP000183642">
    <property type="component" value="Unassembled WGS sequence"/>
</dbReference>
<evidence type="ECO:0000313" key="2">
    <source>
        <dbReference type="EMBL" id="SFO38316.1"/>
    </source>
</evidence>
<name>A0A1I5GR31_9ACTN</name>
<dbReference type="CDD" id="cd05829">
    <property type="entry name" value="Sortase_F"/>
    <property type="match status" value="1"/>
</dbReference>
<reference evidence="3" key="1">
    <citation type="submission" date="2016-10" db="EMBL/GenBank/DDBJ databases">
        <authorList>
            <person name="Varghese N."/>
            <person name="Submissions S."/>
        </authorList>
    </citation>
    <scope>NUCLEOTIDE SEQUENCE [LARGE SCALE GENOMIC DNA]</scope>
    <source>
        <strain evidence="3">DSM 43161</strain>
    </source>
</reference>
<dbReference type="InterPro" id="IPR023365">
    <property type="entry name" value="Sortase_dom-sf"/>
</dbReference>
<dbReference type="RefSeq" id="WP_244274247.1">
    <property type="nucleotide sequence ID" value="NZ_FOWE01000007.1"/>
</dbReference>